<organism evidence="1 2">
    <name type="scientific">Terrimonas ginsenosidimutans</name>
    <dbReference type="NCBI Taxonomy" id="2908004"/>
    <lineage>
        <taxon>Bacteria</taxon>
        <taxon>Pseudomonadati</taxon>
        <taxon>Bacteroidota</taxon>
        <taxon>Chitinophagia</taxon>
        <taxon>Chitinophagales</taxon>
        <taxon>Chitinophagaceae</taxon>
        <taxon>Terrimonas</taxon>
    </lineage>
</organism>
<proteinExistence type="predicted"/>
<name>A0ABS9KNX1_9BACT</name>
<dbReference type="Proteomes" id="UP001165367">
    <property type="component" value="Unassembled WGS sequence"/>
</dbReference>
<evidence type="ECO:0000313" key="1">
    <source>
        <dbReference type="EMBL" id="MCG2614031.1"/>
    </source>
</evidence>
<keyword evidence="2" id="KW-1185">Reference proteome</keyword>
<dbReference type="RefSeq" id="WP_237870057.1">
    <property type="nucleotide sequence ID" value="NZ_JAKLTR010000003.1"/>
</dbReference>
<sequence length="544" mass="56582">MRIKSTLLSGKVLLLLAMFLGSTVLVNAQLKVGDNPTSIQKSSILELESTRQGLLLPRLADTTQINALTPPDGMIIYLNGDKSLRLRSNGMWKKIADLSEAASNWSLNGNTGTDSTLNFIGTVDGKPLVMKTNNTERLRINSNGNIGIGTATPTAKLNVDGSVKFENMAAGTTELDVLVIGADGSVSKRSMSSSAFENAIRAINGIQKQTLSITAGASTSTDTVAIENRASDSTIAIHLPVQNGSSASKPYGFLTYSDWQKIQSGIQTITIGAVAATSNVNGASISSDSTSRTIILHPADETNAGIVTAGTQIFGGNKTFNGTVTLNSVATNSTVDSVLVIENGVIQKRQVSSAAFGNAIRSINNNRDTAQTIAFRNSGSDLTVSTNGGDSILLNVPDAGTGARGVVTTAVQTFAGSKTFQDSVAAAKAILVGGSGHANSTVQVDGSLSMTIKTVTSSYTADGTDNTILANTTTAAITLTLPAPSSFAGRIYTIKKIGSGGIDKELTITPTSGTIDGGSNYVIYNDWTFVTLQTDGTNWYIIKK</sequence>
<accession>A0ABS9KNX1</accession>
<comment type="caution">
    <text evidence="1">The sequence shown here is derived from an EMBL/GenBank/DDBJ whole genome shotgun (WGS) entry which is preliminary data.</text>
</comment>
<protein>
    <submittedName>
        <fullName evidence="1">Uncharacterized protein</fullName>
    </submittedName>
</protein>
<reference evidence="1" key="1">
    <citation type="submission" date="2022-01" db="EMBL/GenBank/DDBJ databases">
        <authorList>
            <person name="Jo J.-H."/>
            <person name="Im W.-T."/>
        </authorList>
    </citation>
    <scope>NUCLEOTIDE SEQUENCE</scope>
    <source>
        <strain evidence="1">NA20</strain>
    </source>
</reference>
<gene>
    <name evidence="1" type="ORF">LZZ85_07050</name>
</gene>
<evidence type="ECO:0000313" key="2">
    <source>
        <dbReference type="Proteomes" id="UP001165367"/>
    </source>
</evidence>
<dbReference type="EMBL" id="JAKLTR010000003">
    <property type="protein sequence ID" value="MCG2614031.1"/>
    <property type="molecule type" value="Genomic_DNA"/>
</dbReference>